<accession>A0A6M0IN34</accession>
<evidence type="ECO:0000313" key="2">
    <source>
        <dbReference type="Proteomes" id="UP000477386"/>
    </source>
</evidence>
<dbReference type="EMBL" id="JAAGNZ010000001">
    <property type="protein sequence ID" value="NEU68333.1"/>
    <property type="molecule type" value="Genomic_DNA"/>
</dbReference>
<dbReference type="RefSeq" id="WP_164040077.1">
    <property type="nucleotide sequence ID" value="NZ_JAAGNZ010000001.1"/>
</dbReference>
<gene>
    <name evidence="1" type="ORF">GK091_15680</name>
</gene>
<reference evidence="1 2" key="1">
    <citation type="submission" date="2020-02" db="EMBL/GenBank/DDBJ databases">
        <title>Draft genome sequence of two Spirosoma agri KCTC 52727 and Spirosoma terrae KCTC 52035.</title>
        <authorList>
            <person name="Rojas J."/>
            <person name="Ambika Manirajan B."/>
            <person name="Ratering S."/>
            <person name="Suarez C."/>
            <person name="Schnell S."/>
        </authorList>
    </citation>
    <scope>NUCLEOTIDE SEQUENCE [LARGE SCALE GENOMIC DNA]</scope>
    <source>
        <strain evidence="1 2">KCTC 52727</strain>
    </source>
</reference>
<keyword evidence="2" id="KW-1185">Reference proteome</keyword>
<protein>
    <submittedName>
        <fullName evidence="1">Uncharacterized protein</fullName>
    </submittedName>
</protein>
<dbReference type="AlphaFoldDB" id="A0A6M0IN34"/>
<organism evidence="1 2">
    <name type="scientific">Spirosoma agri</name>
    <dbReference type="NCBI Taxonomy" id="1987381"/>
    <lineage>
        <taxon>Bacteria</taxon>
        <taxon>Pseudomonadati</taxon>
        <taxon>Bacteroidota</taxon>
        <taxon>Cytophagia</taxon>
        <taxon>Cytophagales</taxon>
        <taxon>Cytophagaceae</taxon>
        <taxon>Spirosoma</taxon>
    </lineage>
</organism>
<evidence type="ECO:0000313" key="1">
    <source>
        <dbReference type="EMBL" id="NEU68333.1"/>
    </source>
</evidence>
<proteinExistence type="predicted"/>
<name>A0A6M0IN34_9BACT</name>
<sequence>MNEQRVANQPLKLDARDINRTLRATKLAIDDSKKRLAESVHRQQALSNKLAGLYLKIDVLGEFIQKLKTDWGVI</sequence>
<dbReference type="Proteomes" id="UP000477386">
    <property type="component" value="Unassembled WGS sequence"/>
</dbReference>
<comment type="caution">
    <text evidence="1">The sequence shown here is derived from an EMBL/GenBank/DDBJ whole genome shotgun (WGS) entry which is preliminary data.</text>
</comment>